<feature type="region of interest" description="Disordered" evidence="1">
    <location>
        <begin position="117"/>
        <end position="164"/>
    </location>
</feature>
<evidence type="ECO:0000256" key="1">
    <source>
        <dbReference type="SAM" id="MobiDB-lite"/>
    </source>
</evidence>
<feature type="compositionally biased region" description="Polar residues" evidence="1">
    <location>
        <begin position="49"/>
        <end position="64"/>
    </location>
</feature>
<gene>
    <name evidence="2" type="ORF">R1flu_006539</name>
</gene>
<feature type="compositionally biased region" description="Basic residues" evidence="1">
    <location>
        <begin position="152"/>
        <end position="164"/>
    </location>
</feature>
<reference evidence="2 3" key="1">
    <citation type="submission" date="2024-09" db="EMBL/GenBank/DDBJ databases">
        <title>Chromosome-scale assembly of Riccia fluitans.</title>
        <authorList>
            <person name="Paukszto L."/>
            <person name="Sawicki J."/>
            <person name="Karawczyk K."/>
            <person name="Piernik-Szablinska J."/>
            <person name="Szczecinska M."/>
            <person name="Mazdziarz M."/>
        </authorList>
    </citation>
    <scope>NUCLEOTIDE SEQUENCE [LARGE SCALE GENOMIC DNA]</scope>
    <source>
        <strain evidence="2">Rf_01</strain>
        <tissue evidence="2">Aerial parts of the thallus</tissue>
    </source>
</reference>
<keyword evidence="3" id="KW-1185">Reference proteome</keyword>
<sequence length="164" mass="18719">MENGNVDFIEVPTRRQAEANNNKPRAEPNNNKPQSHAEVPTNRFEILQEETSSSSKGEKVQSNSERVDGILPQQLTEDRGKEQFVPTEAGEVARNQALPPSLLPDLNVVPSNKELIIESNRIKKQKKKRKEKGKETGSEKEESGTHQGYQQHRLRRRRSSILWE</sequence>
<proteinExistence type="predicted"/>
<feature type="region of interest" description="Disordered" evidence="1">
    <location>
        <begin position="1"/>
        <end position="85"/>
    </location>
</feature>
<name>A0ABD1YWA8_9MARC</name>
<feature type="compositionally biased region" description="Low complexity" evidence="1">
    <location>
        <begin position="18"/>
        <end position="33"/>
    </location>
</feature>
<feature type="compositionally biased region" description="Basic and acidic residues" evidence="1">
    <location>
        <begin position="132"/>
        <end position="144"/>
    </location>
</feature>
<dbReference type="AlphaFoldDB" id="A0ABD1YWA8"/>
<comment type="caution">
    <text evidence="2">The sequence shown here is derived from an EMBL/GenBank/DDBJ whole genome shotgun (WGS) entry which is preliminary data.</text>
</comment>
<dbReference type="Proteomes" id="UP001605036">
    <property type="component" value="Unassembled WGS sequence"/>
</dbReference>
<evidence type="ECO:0000313" key="2">
    <source>
        <dbReference type="EMBL" id="KAL2635060.1"/>
    </source>
</evidence>
<protein>
    <submittedName>
        <fullName evidence="2">Uncharacterized protein</fullName>
    </submittedName>
</protein>
<evidence type="ECO:0000313" key="3">
    <source>
        <dbReference type="Proteomes" id="UP001605036"/>
    </source>
</evidence>
<accession>A0ABD1YWA8</accession>
<dbReference type="EMBL" id="JBHFFA010000003">
    <property type="protein sequence ID" value="KAL2635060.1"/>
    <property type="molecule type" value="Genomic_DNA"/>
</dbReference>
<organism evidence="2 3">
    <name type="scientific">Riccia fluitans</name>
    <dbReference type="NCBI Taxonomy" id="41844"/>
    <lineage>
        <taxon>Eukaryota</taxon>
        <taxon>Viridiplantae</taxon>
        <taxon>Streptophyta</taxon>
        <taxon>Embryophyta</taxon>
        <taxon>Marchantiophyta</taxon>
        <taxon>Marchantiopsida</taxon>
        <taxon>Marchantiidae</taxon>
        <taxon>Marchantiales</taxon>
        <taxon>Ricciaceae</taxon>
        <taxon>Riccia</taxon>
    </lineage>
</organism>
<feature type="compositionally biased region" description="Basic residues" evidence="1">
    <location>
        <begin position="122"/>
        <end position="131"/>
    </location>
</feature>